<accession>A0ACB8Q9M5</accession>
<evidence type="ECO:0000313" key="2">
    <source>
        <dbReference type="Proteomes" id="UP000814128"/>
    </source>
</evidence>
<proteinExistence type="predicted"/>
<dbReference type="Proteomes" id="UP000814128">
    <property type="component" value="Unassembled WGS sequence"/>
</dbReference>
<reference evidence="1" key="1">
    <citation type="submission" date="2021-02" db="EMBL/GenBank/DDBJ databases">
        <authorList>
            <consortium name="DOE Joint Genome Institute"/>
            <person name="Ahrendt S."/>
            <person name="Looney B.P."/>
            <person name="Miyauchi S."/>
            <person name="Morin E."/>
            <person name="Drula E."/>
            <person name="Courty P.E."/>
            <person name="Chicoki N."/>
            <person name="Fauchery L."/>
            <person name="Kohler A."/>
            <person name="Kuo A."/>
            <person name="Labutti K."/>
            <person name="Pangilinan J."/>
            <person name="Lipzen A."/>
            <person name="Riley R."/>
            <person name="Andreopoulos W."/>
            <person name="He G."/>
            <person name="Johnson J."/>
            <person name="Barry K.W."/>
            <person name="Grigoriev I.V."/>
            <person name="Nagy L."/>
            <person name="Hibbett D."/>
            <person name="Henrissat B."/>
            <person name="Matheny P.B."/>
            <person name="Labbe J."/>
            <person name="Martin F."/>
        </authorList>
    </citation>
    <scope>NUCLEOTIDE SEQUENCE</scope>
    <source>
        <strain evidence="1">EC-137</strain>
    </source>
</reference>
<dbReference type="EMBL" id="MU273747">
    <property type="protein sequence ID" value="KAI0028496.1"/>
    <property type="molecule type" value="Genomic_DNA"/>
</dbReference>
<gene>
    <name evidence="1" type="ORF">K488DRAFT_73713</name>
</gene>
<reference evidence="1" key="2">
    <citation type="journal article" date="2022" name="New Phytol.">
        <title>Evolutionary transition to the ectomycorrhizal habit in the genomes of a hyperdiverse lineage of mushroom-forming fungi.</title>
        <authorList>
            <person name="Looney B."/>
            <person name="Miyauchi S."/>
            <person name="Morin E."/>
            <person name="Drula E."/>
            <person name="Courty P.E."/>
            <person name="Kohler A."/>
            <person name="Kuo A."/>
            <person name="LaButti K."/>
            <person name="Pangilinan J."/>
            <person name="Lipzen A."/>
            <person name="Riley R."/>
            <person name="Andreopoulos W."/>
            <person name="He G."/>
            <person name="Johnson J."/>
            <person name="Nolan M."/>
            <person name="Tritt A."/>
            <person name="Barry K.W."/>
            <person name="Grigoriev I.V."/>
            <person name="Nagy L.G."/>
            <person name="Hibbett D."/>
            <person name="Henrissat B."/>
            <person name="Matheny P.B."/>
            <person name="Labbe J."/>
            <person name="Martin F.M."/>
        </authorList>
    </citation>
    <scope>NUCLEOTIDE SEQUENCE</scope>
    <source>
        <strain evidence="1">EC-137</strain>
    </source>
</reference>
<organism evidence="1 2">
    <name type="scientific">Vararia minispora EC-137</name>
    <dbReference type="NCBI Taxonomy" id="1314806"/>
    <lineage>
        <taxon>Eukaryota</taxon>
        <taxon>Fungi</taxon>
        <taxon>Dikarya</taxon>
        <taxon>Basidiomycota</taxon>
        <taxon>Agaricomycotina</taxon>
        <taxon>Agaricomycetes</taxon>
        <taxon>Russulales</taxon>
        <taxon>Lachnocladiaceae</taxon>
        <taxon>Vararia</taxon>
    </lineage>
</organism>
<sequence>MHNWPSTPRQPAPGGLPLTPPPSAGWPPPAGPPPTPGAPYMSTVPLPATPATAPGFPPLPTPPTSPSYPGPPTAGRTPHPTLCPGAIDWDIRLPPARARVPPAVLRDSALACPVPIIHIHIPSYGARAVTGAAHGAAVCVRDVLDALDAAFRQPVPPQIVVAVPQAVMAEAQAALARRGGSHYALADLQGPRVFFRGLAPQPDGSFLVLLDHRPLR</sequence>
<keyword evidence="2" id="KW-1185">Reference proteome</keyword>
<comment type="caution">
    <text evidence="1">The sequence shown here is derived from an EMBL/GenBank/DDBJ whole genome shotgun (WGS) entry which is preliminary data.</text>
</comment>
<name>A0ACB8Q9M5_9AGAM</name>
<evidence type="ECO:0000313" key="1">
    <source>
        <dbReference type="EMBL" id="KAI0028496.1"/>
    </source>
</evidence>
<protein>
    <submittedName>
        <fullName evidence="1">Uncharacterized protein</fullName>
    </submittedName>
</protein>